<organism evidence="1 2">
    <name type="scientific">candidate division MSBL1 archaeon SCGC-AAA259B11</name>
    <dbReference type="NCBI Taxonomy" id="1698260"/>
    <lineage>
        <taxon>Archaea</taxon>
        <taxon>Methanobacteriati</taxon>
        <taxon>Methanobacteriota</taxon>
        <taxon>candidate division MSBL1</taxon>
    </lineage>
</organism>
<comment type="caution">
    <text evidence="1">The sequence shown here is derived from an EMBL/GenBank/DDBJ whole genome shotgun (WGS) entry which is preliminary data.</text>
</comment>
<proteinExistence type="predicted"/>
<accession>A0A133U573</accession>
<evidence type="ECO:0000313" key="2">
    <source>
        <dbReference type="Proteomes" id="UP000070184"/>
    </source>
</evidence>
<evidence type="ECO:0008006" key="3">
    <source>
        <dbReference type="Google" id="ProtNLM"/>
    </source>
</evidence>
<dbReference type="Gene3D" id="3.10.20.30">
    <property type="match status" value="1"/>
</dbReference>
<dbReference type="InterPro" id="IPR052045">
    <property type="entry name" value="Sulfur_Carrier/Prot_Modifier"/>
</dbReference>
<dbReference type="EMBL" id="LHXK01000041">
    <property type="protein sequence ID" value="KXA89340.1"/>
    <property type="molecule type" value="Genomic_DNA"/>
</dbReference>
<dbReference type="PANTHER" id="PTHR38031">
    <property type="entry name" value="SULFUR CARRIER PROTEIN SLR0821-RELATED"/>
    <property type="match status" value="1"/>
</dbReference>
<keyword evidence="2" id="KW-1185">Reference proteome</keyword>
<dbReference type="Proteomes" id="UP000070184">
    <property type="component" value="Unassembled WGS sequence"/>
</dbReference>
<dbReference type="SUPFAM" id="SSF54285">
    <property type="entry name" value="MoaD/ThiS"/>
    <property type="match status" value="1"/>
</dbReference>
<dbReference type="InterPro" id="IPR003749">
    <property type="entry name" value="ThiS/MoaD-like"/>
</dbReference>
<dbReference type="AlphaFoldDB" id="A0A133U573"/>
<dbReference type="Pfam" id="PF02597">
    <property type="entry name" value="ThiS"/>
    <property type="match status" value="1"/>
</dbReference>
<reference evidence="1 2" key="1">
    <citation type="journal article" date="2016" name="Sci. Rep.">
        <title>Metabolic traits of an uncultured archaeal lineage -MSBL1- from brine pools of the Red Sea.</title>
        <authorList>
            <person name="Mwirichia R."/>
            <person name="Alam I."/>
            <person name="Rashid M."/>
            <person name="Vinu M."/>
            <person name="Ba-Alawi W."/>
            <person name="Anthony Kamau A."/>
            <person name="Kamanda Ngugi D."/>
            <person name="Goker M."/>
            <person name="Klenk H.P."/>
            <person name="Bajic V."/>
            <person name="Stingl U."/>
        </authorList>
    </citation>
    <scope>NUCLEOTIDE SEQUENCE [LARGE SCALE GENOMIC DNA]</scope>
    <source>
        <strain evidence="1">SCGC-AAA259B11</strain>
    </source>
</reference>
<dbReference type="PANTHER" id="PTHR38031:SF1">
    <property type="entry name" value="SULFUR CARRIER PROTEIN CYSO"/>
    <property type="match status" value="1"/>
</dbReference>
<name>A0A133U573_9EURY</name>
<dbReference type="InterPro" id="IPR012675">
    <property type="entry name" value="Beta-grasp_dom_sf"/>
</dbReference>
<evidence type="ECO:0000313" key="1">
    <source>
        <dbReference type="EMBL" id="KXA89340.1"/>
    </source>
</evidence>
<dbReference type="InterPro" id="IPR016155">
    <property type="entry name" value="Mopterin_synth/thiamin_S_b"/>
</dbReference>
<sequence>MKVEIDSLIGRRKHYNIIFEKDNITFADILEKISDEYEELSSKIFDDEGNLSNEVIAILSRKEEKSTSFTNTYRSGENIRSRENYLETEVKDGDKITLFPPMSGG</sequence>
<gene>
    <name evidence="1" type="ORF">AKJ61_03090</name>
</gene>
<protein>
    <recommendedName>
        <fullName evidence="3">MoaD/ThiS family protein</fullName>
    </recommendedName>
</protein>